<sequence length="49" mass="5515">MVSIVHHHRAKNSTETLTLVVWALPSVFAQQKSSTIKNNFLILVNAEIK</sequence>
<dbReference type="EMBL" id="KP795700">
    <property type="protein sequence ID" value="AKN40583.1"/>
    <property type="molecule type" value="Genomic_DNA"/>
</dbReference>
<dbReference type="AlphaFoldDB" id="A0A0H3ZW69"/>
<evidence type="ECO:0000313" key="1">
    <source>
        <dbReference type="EMBL" id="AKN40583.1"/>
    </source>
</evidence>
<accession>A0A0H3ZW69</accession>
<organism evidence="1">
    <name type="scientific">Enterovibrio norvegicus</name>
    <dbReference type="NCBI Taxonomy" id="188144"/>
    <lineage>
        <taxon>Bacteria</taxon>
        <taxon>Pseudomonadati</taxon>
        <taxon>Pseudomonadota</taxon>
        <taxon>Gammaproteobacteria</taxon>
        <taxon>Vibrionales</taxon>
        <taxon>Vibrionaceae</taxon>
        <taxon>Enterovibrio</taxon>
    </lineage>
</organism>
<name>A0A0H3ZW69_9GAMM</name>
<reference evidence="1" key="1">
    <citation type="journal article" date="2015" name="MBio">
        <title>Eco-Evolutionary Dynamics of Episomes among Ecologically Cohesive Bacterial Populations.</title>
        <authorList>
            <person name="Xue H."/>
            <person name="Cordero O.X."/>
            <person name="Camas F.M."/>
            <person name="Trimble W."/>
            <person name="Meyer F."/>
            <person name="Guglielmini J."/>
            <person name="Rocha E.P."/>
            <person name="Polz M.F."/>
        </authorList>
    </citation>
    <scope>NUCLEOTIDE SEQUENCE</scope>
    <source>
        <strain evidence="1">FF_32</strain>
    </source>
</reference>
<protein>
    <submittedName>
        <fullName evidence="1">Uncharacterized protein</fullName>
    </submittedName>
</protein>
<proteinExistence type="predicted"/>